<reference evidence="9" key="1">
    <citation type="journal article" date="2014" name="Int. J. Syst. Evol. Microbiol.">
        <title>Complete genome sequence of Corynebacterium casei LMG S-19264T (=DSM 44701T), isolated from a smear-ripened cheese.</title>
        <authorList>
            <consortium name="US DOE Joint Genome Institute (JGI-PGF)"/>
            <person name="Walter F."/>
            <person name="Albersmeier A."/>
            <person name="Kalinowski J."/>
            <person name="Ruckert C."/>
        </authorList>
    </citation>
    <scope>NUCLEOTIDE SEQUENCE</scope>
    <source>
        <strain evidence="9">CGMCC 4.7308</strain>
    </source>
</reference>
<feature type="transmembrane region" description="Helical" evidence="8">
    <location>
        <begin position="147"/>
        <end position="165"/>
    </location>
</feature>
<feature type="transmembrane region" description="Helical" evidence="8">
    <location>
        <begin position="265"/>
        <end position="283"/>
    </location>
</feature>
<feature type="transmembrane region" description="Helical" evidence="8">
    <location>
        <begin position="171"/>
        <end position="194"/>
    </location>
</feature>
<dbReference type="Pfam" id="PF09594">
    <property type="entry name" value="GT87"/>
    <property type="match status" value="1"/>
</dbReference>
<evidence type="ECO:0000313" key="10">
    <source>
        <dbReference type="Proteomes" id="UP000655208"/>
    </source>
</evidence>
<evidence type="ECO:0000256" key="2">
    <source>
        <dbReference type="ARBA" id="ARBA00022475"/>
    </source>
</evidence>
<keyword evidence="4 8" id="KW-0812">Transmembrane</keyword>
<evidence type="ECO:0000256" key="4">
    <source>
        <dbReference type="ARBA" id="ARBA00022692"/>
    </source>
</evidence>
<gene>
    <name evidence="9" type="ORF">GCM10011594_02730</name>
</gene>
<dbReference type="GO" id="GO:0005886">
    <property type="term" value="C:plasma membrane"/>
    <property type="evidence" value="ECO:0007669"/>
    <property type="project" value="UniProtKB-SubCell"/>
</dbReference>
<sequence length="405" mass="43879">MLTALRRFVGSGWGPWALLGVVAVVHVVVTLVGSDPFAMVDLDVYVQGGQHLGPSLYEFVTQPLELPFTYPPFSALVFVPLGWLPWVVARVLWQLASVAALALVILFTLQLLGRAGRHATRPLPHLTGTVVTATAVSMWLEPVRTTFNYGQINLFLAAILLGGAVSARDWWAGASVGLAAGIKLVPAITGLYYLLQRRWTAAVWAVAVFVATVVLMVAIIPRETWRYFTTLIFDPGRTGPVWSVINQSLRGALARLAGHDVSTSWLVAAVLSVALGVWAAVAASRAGDRTASLLAVQFVGLLVSPISWSHHWVWVLPLLLWCLFGPHARRPAVRVLAIAWIVAVCSYLVSFLIALQWKGEPATRPGWQSWLGIVYPLLGILSLALLLAVSRTRVTRHPTAGVLPG</sequence>
<comment type="subcellular location">
    <subcellularLocation>
        <location evidence="1">Cell membrane</location>
        <topology evidence="1">Multi-pass membrane protein</topology>
    </subcellularLocation>
</comment>
<evidence type="ECO:0000256" key="8">
    <source>
        <dbReference type="SAM" id="Phobius"/>
    </source>
</evidence>
<evidence type="ECO:0000256" key="3">
    <source>
        <dbReference type="ARBA" id="ARBA00022679"/>
    </source>
</evidence>
<keyword evidence="2" id="KW-1003">Cell membrane</keyword>
<dbReference type="GO" id="GO:0016758">
    <property type="term" value="F:hexosyltransferase activity"/>
    <property type="evidence" value="ECO:0007669"/>
    <property type="project" value="InterPro"/>
</dbReference>
<dbReference type="InterPro" id="IPR018584">
    <property type="entry name" value="GT87"/>
</dbReference>
<keyword evidence="5 8" id="KW-1133">Transmembrane helix</keyword>
<evidence type="ECO:0000256" key="5">
    <source>
        <dbReference type="ARBA" id="ARBA00022989"/>
    </source>
</evidence>
<evidence type="ECO:0000256" key="1">
    <source>
        <dbReference type="ARBA" id="ARBA00004651"/>
    </source>
</evidence>
<accession>A0A917SL60</accession>
<proteinExistence type="inferred from homology"/>
<evidence type="ECO:0000313" key="9">
    <source>
        <dbReference type="EMBL" id="GGL86534.1"/>
    </source>
</evidence>
<dbReference type="AlphaFoldDB" id="A0A917SL60"/>
<feature type="transmembrane region" description="Helical" evidence="8">
    <location>
        <begin position="12"/>
        <end position="33"/>
    </location>
</feature>
<evidence type="ECO:0000256" key="7">
    <source>
        <dbReference type="ARBA" id="ARBA00024033"/>
    </source>
</evidence>
<keyword evidence="6 8" id="KW-0472">Membrane</keyword>
<feature type="transmembrane region" description="Helical" evidence="8">
    <location>
        <begin position="312"/>
        <end position="328"/>
    </location>
</feature>
<dbReference type="NCBIfam" id="NF009915">
    <property type="entry name" value="PRK13375.1"/>
    <property type="match status" value="1"/>
</dbReference>
<keyword evidence="3" id="KW-0808">Transferase</keyword>
<dbReference type="EMBL" id="BMNA01000001">
    <property type="protein sequence ID" value="GGL86534.1"/>
    <property type="molecule type" value="Genomic_DNA"/>
</dbReference>
<feature type="transmembrane region" description="Helical" evidence="8">
    <location>
        <begin position="91"/>
        <end position="112"/>
    </location>
</feature>
<feature type="transmembrane region" description="Helical" evidence="8">
    <location>
        <begin position="369"/>
        <end position="389"/>
    </location>
</feature>
<dbReference type="RefSeq" id="WP_188939704.1">
    <property type="nucleotide sequence ID" value="NZ_BMNA01000001.1"/>
</dbReference>
<comment type="similarity">
    <text evidence="7">Belongs to the glycosyltransferase 87 family.</text>
</comment>
<protein>
    <recommendedName>
        <fullName evidence="11">Alpha-1,2-mannosyltransferase</fullName>
    </recommendedName>
</protein>
<evidence type="ECO:0008006" key="11">
    <source>
        <dbReference type="Google" id="ProtNLM"/>
    </source>
</evidence>
<comment type="caution">
    <text evidence="9">The sequence shown here is derived from an EMBL/GenBank/DDBJ whole genome shotgun (WGS) entry which is preliminary data.</text>
</comment>
<name>A0A917SL60_9ACTN</name>
<feature type="transmembrane region" description="Helical" evidence="8">
    <location>
        <begin position="201"/>
        <end position="220"/>
    </location>
</feature>
<organism evidence="9 10">
    <name type="scientific">Nakamurella endophytica</name>
    <dbReference type="NCBI Taxonomy" id="1748367"/>
    <lineage>
        <taxon>Bacteria</taxon>
        <taxon>Bacillati</taxon>
        <taxon>Actinomycetota</taxon>
        <taxon>Actinomycetes</taxon>
        <taxon>Nakamurellales</taxon>
        <taxon>Nakamurellaceae</taxon>
        <taxon>Nakamurella</taxon>
    </lineage>
</organism>
<feature type="transmembrane region" description="Helical" evidence="8">
    <location>
        <begin position="290"/>
        <end position="306"/>
    </location>
</feature>
<keyword evidence="10" id="KW-1185">Reference proteome</keyword>
<feature type="transmembrane region" description="Helical" evidence="8">
    <location>
        <begin position="335"/>
        <end position="357"/>
    </location>
</feature>
<evidence type="ECO:0000256" key="6">
    <source>
        <dbReference type="ARBA" id="ARBA00023136"/>
    </source>
</evidence>
<dbReference type="Proteomes" id="UP000655208">
    <property type="component" value="Unassembled WGS sequence"/>
</dbReference>
<reference evidence="9" key="2">
    <citation type="submission" date="2020-09" db="EMBL/GenBank/DDBJ databases">
        <authorList>
            <person name="Sun Q."/>
            <person name="Zhou Y."/>
        </authorList>
    </citation>
    <scope>NUCLEOTIDE SEQUENCE</scope>
    <source>
        <strain evidence="9">CGMCC 4.7308</strain>
    </source>
</reference>